<dbReference type="RefSeq" id="WP_262685276.1">
    <property type="nucleotide sequence ID" value="NZ_JAOQIO010000077.1"/>
</dbReference>
<dbReference type="Pfam" id="PF01594">
    <property type="entry name" value="AI-2E_transport"/>
    <property type="match status" value="1"/>
</dbReference>
<evidence type="ECO:0000256" key="3">
    <source>
        <dbReference type="ARBA" id="ARBA00022692"/>
    </source>
</evidence>
<evidence type="ECO:0000256" key="5">
    <source>
        <dbReference type="ARBA" id="ARBA00023136"/>
    </source>
</evidence>
<evidence type="ECO:0000256" key="6">
    <source>
        <dbReference type="SAM" id="Phobius"/>
    </source>
</evidence>
<dbReference type="PANTHER" id="PTHR21716:SF62">
    <property type="entry name" value="TRANSPORT PROTEIN YDBI-RELATED"/>
    <property type="match status" value="1"/>
</dbReference>
<dbReference type="EMBL" id="JAOQIO010000077">
    <property type="protein sequence ID" value="MCU6794051.1"/>
    <property type="molecule type" value="Genomic_DNA"/>
</dbReference>
<evidence type="ECO:0000256" key="2">
    <source>
        <dbReference type="ARBA" id="ARBA00009773"/>
    </source>
</evidence>
<reference evidence="7 8" key="1">
    <citation type="submission" date="2022-09" db="EMBL/GenBank/DDBJ databases">
        <authorList>
            <person name="Han X.L."/>
            <person name="Wang Q."/>
            <person name="Lu T."/>
        </authorList>
    </citation>
    <scope>NUCLEOTIDE SEQUENCE [LARGE SCALE GENOMIC DNA]</scope>
    <source>
        <strain evidence="7 8">WQ 127069</strain>
    </source>
</reference>
<feature type="transmembrane region" description="Helical" evidence="6">
    <location>
        <begin position="257"/>
        <end position="276"/>
    </location>
</feature>
<evidence type="ECO:0000313" key="8">
    <source>
        <dbReference type="Proteomes" id="UP001652445"/>
    </source>
</evidence>
<name>A0ABT2UJ54_9BACL</name>
<keyword evidence="5 6" id="KW-0472">Membrane</keyword>
<proteinExistence type="inferred from homology"/>
<accession>A0ABT2UJ54</accession>
<dbReference type="PANTHER" id="PTHR21716">
    <property type="entry name" value="TRANSMEMBRANE PROTEIN"/>
    <property type="match status" value="1"/>
</dbReference>
<evidence type="ECO:0000256" key="1">
    <source>
        <dbReference type="ARBA" id="ARBA00004141"/>
    </source>
</evidence>
<protein>
    <submittedName>
        <fullName evidence="7">AI-2E family transporter</fullName>
    </submittedName>
</protein>
<dbReference type="InterPro" id="IPR002549">
    <property type="entry name" value="AI-2E-like"/>
</dbReference>
<comment type="similarity">
    <text evidence="2">Belongs to the autoinducer-2 exporter (AI-2E) (TC 2.A.86) family.</text>
</comment>
<feature type="transmembrane region" description="Helical" evidence="6">
    <location>
        <begin position="20"/>
        <end position="46"/>
    </location>
</feature>
<keyword evidence="4 6" id="KW-1133">Transmembrane helix</keyword>
<feature type="transmembrane region" description="Helical" evidence="6">
    <location>
        <begin position="144"/>
        <end position="160"/>
    </location>
</feature>
<comment type="subcellular location">
    <subcellularLocation>
        <location evidence="1">Membrane</location>
        <topology evidence="1">Multi-pass membrane protein</topology>
    </subcellularLocation>
</comment>
<feature type="transmembrane region" description="Helical" evidence="6">
    <location>
        <begin position="296"/>
        <end position="324"/>
    </location>
</feature>
<organism evidence="7 8">
    <name type="scientific">Paenibacillus baimaensis</name>
    <dbReference type="NCBI Taxonomy" id="2982185"/>
    <lineage>
        <taxon>Bacteria</taxon>
        <taxon>Bacillati</taxon>
        <taxon>Bacillota</taxon>
        <taxon>Bacilli</taxon>
        <taxon>Bacillales</taxon>
        <taxon>Paenibacillaceae</taxon>
        <taxon>Paenibacillus</taxon>
    </lineage>
</organism>
<dbReference type="Proteomes" id="UP001652445">
    <property type="component" value="Unassembled WGS sequence"/>
</dbReference>
<gene>
    <name evidence="7" type="ORF">OB236_18270</name>
</gene>
<comment type="caution">
    <text evidence="7">The sequence shown here is derived from an EMBL/GenBank/DDBJ whole genome shotgun (WGS) entry which is preliminary data.</text>
</comment>
<sequence length="347" mass="39504">MDFLKKLFANVTVKRFSILILISLLLISLGGMLNLVLLTFLLAYIINSLQGFISSKINRYVRINDKIVVVTIYIVLIVLLVSGISNVLPKIISQYKAISDGLIHRYNTPANDWLSEYIMNTIIGLDFQSYTKQGLGYVFKVGDWGKTFFLSVLLSLFFLLEKNRIKNFTAKFKTSKIAWFYNEMEYFSRKFIVSFGKVIEAQILIAIFNTIFTTIGLWILGFHYLVALSIVVFVLSLIPVAGVIISLIPLSIIGLQLGGVMMVVYLIVMIMVIHAFESYFLNPRLMSSKTKLPMFYTFVILIFSEHFFGIWGLIIGVPVFVFLLDILDVNYREETAGKIKSAQEPIK</sequence>
<evidence type="ECO:0000313" key="7">
    <source>
        <dbReference type="EMBL" id="MCU6794051.1"/>
    </source>
</evidence>
<feature type="transmembrane region" description="Helical" evidence="6">
    <location>
        <begin position="226"/>
        <end position="250"/>
    </location>
</feature>
<feature type="transmembrane region" description="Helical" evidence="6">
    <location>
        <begin position="198"/>
        <end position="220"/>
    </location>
</feature>
<evidence type="ECO:0000256" key="4">
    <source>
        <dbReference type="ARBA" id="ARBA00022989"/>
    </source>
</evidence>
<keyword evidence="8" id="KW-1185">Reference proteome</keyword>
<keyword evidence="3 6" id="KW-0812">Transmembrane</keyword>
<feature type="transmembrane region" description="Helical" evidence="6">
    <location>
        <begin position="67"/>
        <end position="88"/>
    </location>
</feature>